<dbReference type="EMBL" id="CAXITT010000658">
    <property type="protein sequence ID" value="CAL1544907.1"/>
    <property type="molecule type" value="Genomic_DNA"/>
</dbReference>
<reference evidence="2 3" key="1">
    <citation type="submission" date="2024-04" db="EMBL/GenBank/DDBJ databases">
        <authorList>
            <consortium name="Genoscope - CEA"/>
            <person name="William W."/>
        </authorList>
    </citation>
    <scope>NUCLEOTIDE SEQUENCE [LARGE SCALE GENOMIC DNA]</scope>
</reference>
<dbReference type="AlphaFoldDB" id="A0AAV2IE84"/>
<name>A0AAV2IE84_LYMST</name>
<feature type="signal peptide" evidence="1">
    <location>
        <begin position="1"/>
        <end position="22"/>
    </location>
</feature>
<protein>
    <submittedName>
        <fullName evidence="2">Uncharacterized protein</fullName>
    </submittedName>
</protein>
<comment type="caution">
    <text evidence="2">The sequence shown here is derived from an EMBL/GenBank/DDBJ whole genome shotgun (WGS) entry which is preliminary data.</text>
</comment>
<evidence type="ECO:0000313" key="3">
    <source>
        <dbReference type="Proteomes" id="UP001497497"/>
    </source>
</evidence>
<keyword evidence="3" id="KW-1185">Reference proteome</keyword>
<accession>A0AAV2IE84</accession>
<gene>
    <name evidence="2" type="ORF">GSLYS_00018390001</name>
</gene>
<dbReference type="Proteomes" id="UP001497497">
    <property type="component" value="Unassembled WGS sequence"/>
</dbReference>
<organism evidence="2 3">
    <name type="scientific">Lymnaea stagnalis</name>
    <name type="common">Great pond snail</name>
    <name type="synonym">Helix stagnalis</name>
    <dbReference type="NCBI Taxonomy" id="6523"/>
    <lineage>
        <taxon>Eukaryota</taxon>
        <taxon>Metazoa</taxon>
        <taxon>Spiralia</taxon>
        <taxon>Lophotrochozoa</taxon>
        <taxon>Mollusca</taxon>
        <taxon>Gastropoda</taxon>
        <taxon>Heterobranchia</taxon>
        <taxon>Euthyneura</taxon>
        <taxon>Panpulmonata</taxon>
        <taxon>Hygrophila</taxon>
        <taxon>Lymnaeoidea</taxon>
        <taxon>Lymnaeidae</taxon>
        <taxon>Lymnaea</taxon>
    </lineage>
</organism>
<evidence type="ECO:0000256" key="1">
    <source>
        <dbReference type="SAM" id="SignalP"/>
    </source>
</evidence>
<proteinExistence type="predicted"/>
<keyword evidence="1" id="KW-0732">Signal</keyword>
<feature type="chain" id="PRO_5043718712" evidence="1">
    <location>
        <begin position="23"/>
        <end position="299"/>
    </location>
</feature>
<evidence type="ECO:0000313" key="2">
    <source>
        <dbReference type="EMBL" id="CAL1544907.1"/>
    </source>
</evidence>
<sequence>MNGTVELALCFIVLCVQSKVASQTIKAFQSYIEDPACRKYGVAREGVDIVKFTARLDVTDNVDLNYWHRFMVMHLTDDNPWLLSGSKIVANILLGACNDFVLEKRKTPVESQTCSRDPRNKHWLNVDIATWTTAKFNMTKLTGLWYNRHLKYVRANIVIRYPIVIEAAKETLMVDSDIMPGKSFLVSVGSNAVLKYCVTRADRRITTFGYGGTLLRQEEEDADNQCLSITIKVTTSDLYRQAYMSFGEVQGTCLMFCTSSANLLQAMKSKLGSQSSARGSPGTSLDLVLSFLILAMAVP</sequence>